<dbReference type="PANTHER" id="PTHR43649:SF29">
    <property type="entry name" value="OSMOPROTECTIVE COMPOUNDS-BINDING PROTEIN GGTB"/>
    <property type="match status" value="1"/>
</dbReference>
<dbReference type="Proteomes" id="UP000198937">
    <property type="component" value="Unassembled WGS sequence"/>
</dbReference>
<accession>A0A1C6UT61</accession>
<evidence type="ECO:0000256" key="1">
    <source>
        <dbReference type="ARBA" id="ARBA00008520"/>
    </source>
</evidence>
<reference evidence="3 4" key="1">
    <citation type="submission" date="2016-06" db="EMBL/GenBank/DDBJ databases">
        <authorList>
            <person name="Kjaerup R.B."/>
            <person name="Dalgaard T.S."/>
            <person name="Juul-Madsen H.R."/>
        </authorList>
    </citation>
    <scope>NUCLEOTIDE SEQUENCE [LARGE SCALE GENOMIC DNA]</scope>
    <source>
        <strain evidence="3 4">DSM 45577</strain>
    </source>
</reference>
<dbReference type="RefSeq" id="WP_091439083.1">
    <property type="nucleotide sequence ID" value="NZ_BMMJ01000013.1"/>
</dbReference>
<evidence type="ECO:0000256" key="2">
    <source>
        <dbReference type="ARBA" id="ARBA00022448"/>
    </source>
</evidence>
<sequence length="434" mass="46673">MNRAGRVRRRTLLRAATAASVPTAVGFTGCRGGARPVRVAVVWSADELARFQSVLADYTTATGLPTQVTSAGDDIDAFLNARYLAGTSPDVAILPRPGLVTEYARRGWLAEVTPDVGYRAPRGLTDLLSPDGRRYGVWVKAAHKSLFWHYPSVLASEPPTTWDALVARSRQLGTLARSGTGPAPLAVGAADGWVLTDWFENVLADVTAPREYDALARGEADWAGPPVRDALDRLAEIWSIPGAFPGGGRRALLTQFQESVIEVVHRRSAVLVYGADFAGGVAQRFRRGTEEPATFRFPGAWALAAPLLVGGDVAVAFTGSGPGADLVRWFTRRSSFQRWRSAGGYLSPDVNVPTQDYPDQKTQLLAEQLRTATSPRFDLSDQLPGPFTGSDGVGIWRIMQDFFADVTTGIRADEAIRRATGQLAVAARATGPAR</sequence>
<name>A0A1C6UT61_9ACTN</name>
<evidence type="ECO:0000313" key="3">
    <source>
        <dbReference type="EMBL" id="SCL57277.1"/>
    </source>
</evidence>
<gene>
    <name evidence="3" type="ORF">GA0070617_3480</name>
</gene>
<comment type="similarity">
    <text evidence="1">Belongs to the bacterial solute-binding protein 1 family.</text>
</comment>
<evidence type="ECO:0000313" key="4">
    <source>
        <dbReference type="Proteomes" id="UP000198937"/>
    </source>
</evidence>
<keyword evidence="4" id="KW-1185">Reference proteome</keyword>
<organism evidence="3 4">
    <name type="scientific">Micromonospora yangpuensis</name>
    <dbReference type="NCBI Taxonomy" id="683228"/>
    <lineage>
        <taxon>Bacteria</taxon>
        <taxon>Bacillati</taxon>
        <taxon>Actinomycetota</taxon>
        <taxon>Actinomycetes</taxon>
        <taxon>Micromonosporales</taxon>
        <taxon>Micromonosporaceae</taxon>
        <taxon>Micromonospora</taxon>
    </lineage>
</organism>
<dbReference type="PANTHER" id="PTHR43649">
    <property type="entry name" value="ARABINOSE-BINDING PROTEIN-RELATED"/>
    <property type="match status" value="1"/>
</dbReference>
<dbReference type="Gene3D" id="3.40.190.10">
    <property type="entry name" value="Periplasmic binding protein-like II"/>
    <property type="match status" value="2"/>
</dbReference>
<dbReference type="PROSITE" id="PS51257">
    <property type="entry name" value="PROKAR_LIPOPROTEIN"/>
    <property type="match status" value="1"/>
</dbReference>
<dbReference type="STRING" id="683228.GA0070617_3480"/>
<dbReference type="SUPFAM" id="SSF53850">
    <property type="entry name" value="Periplasmic binding protein-like II"/>
    <property type="match status" value="1"/>
</dbReference>
<protein>
    <submittedName>
        <fullName evidence="3">Alpha-glucoside transport system substrate-binding protein</fullName>
    </submittedName>
</protein>
<dbReference type="InterPro" id="IPR050490">
    <property type="entry name" value="Bact_solute-bd_prot1"/>
</dbReference>
<dbReference type="EMBL" id="FMIA01000002">
    <property type="protein sequence ID" value="SCL57277.1"/>
    <property type="molecule type" value="Genomic_DNA"/>
</dbReference>
<dbReference type="InterPro" id="IPR006059">
    <property type="entry name" value="SBP"/>
</dbReference>
<dbReference type="AlphaFoldDB" id="A0A1C6UT61"/>
<keyword evidence="2" id="KW-0813">Transport</keyword>
<proteinExistence type="inferred from homology"/>
<dbReference type="Pfam" id="PF01547">
    <property type="entry name" value="SBP_bac_1"/>
    <property type="match status" value="1"/>
</dbReference>